<dbReference type="Proteomes" id="UP000197097">
    <property type="component" value="Unassembled WGS sequence"/>
</dbReference>
<name>A0A246JUE7_9SPHN</name>
<dbReference type="EMBL" id="NISJ01000005">
    <property type="protein sequence ID" value="OWQ96677.1"/>
    <property type="molecule type" value="Genomic_DNA"/>
</dbReference>
<evidence type="ECO:0000313" key="1">
    <source>
        <dbReference type="EMBL" id="OWQ96677.1"/>
    </source>
</evidence>
<keyword evidence="2" id="KW-1185">Reference proteome</keyword>
<organism evidence="1 2">
    <name type="scientific">Sphingopyxis witflariensis</name>
    <dbReference type="NCBI Taxonomy" id="173675"/>
    <lineage>
        <taxon>Bacteria</taxon>
        <taxon>Pseudomonadati</taxon>
        <taxon>Pseudomonadota</taxon>
        <taxon>Alphaproteobacteria</taxon>
        <taxon>Sphingomonadales</taxon>
        <taxon>Sphingomonadaceae</taxon>
        <taxon>Sphingopyxis</taxon>
    </lineage>
</organism>
<reference evidence="1 2" key="1">
    <citation type="journal article" date="2002" name="Int. J. Syst. Evol. Microbiol.">
        <title>Sphingopyxis witflariensis sp. nov., isolated from activated sludge.</title>
        <authorList>
            <person name="Kampfer P."/>
            <person name="Witzenberger R."/>
            <person name="Denner E.B."/>
            <person name="Busse H.J."/>
            <person name="Neef A."/>
        </authorList>
    </citation>
    <scope>NUCLEOTIDE SEQUENCE [LARGE SCALE GENOMIC DNA]</scope>
    <source>
        <strain evidence="1 2">DSM 14551</strain>
    </source>
</reference>
<proteinExistence type="predicted"/>
<comment type="caution">
    <text evidence="1">The sequence shown here is derived from an EMBL/GenBank/DDBJ whole genome shotgun (WGS) entry which is preliminary data.</text>
</comment>
<dbReference type="AlphaFoldDB" id="A0A246JUE7"/>
<dbReference type="RefSeq" id="WP_144036761.1">
    <property type="nucleotide sequence ID" value="NZ_NISJ01000005.1"/>
</dbReference>
<accession>A0A246JUE7</accession>
<sequence length="383" mass="39893">MMAHVSGPQSRHGAPALRFLALCLGGWVVLRIMIVWNPAAPMPPAAVRAPWASPPFAIKRPWPGQELRVVRSLASAVPRSAATRRSFSRLVLLVDGRGVEAVVAGSGGPGGDRHKLRFALAARFLSATMVGSGDARAVPYVGGGMGLPSPSVVNAAPGHGQPYWMRRQMAGWSLSGWLYARDASPAAPGGIAAASQLGASQGGLRIAYGFGETGRLRGYGRATAALERPQQRELALGIAFAPVRHWPVDLAVEQRLAVGREGRSAIAAMVTGGVSGVALPGDFRLDAYGQAGLVGGRQRDGFADGAVVIDRRLGSDEDARLRLGALAAGAVQPGAARFDVGPRLTLRLPHVGEGSRIALDWRQRIAGDAAPESGVALTLATDF</sequence>
<protein>
    <submittedName>
        <fullName evidence="1">Uncharacterized protein</fullName>
    </submittedName>
</protein>
<dbReference type="OrthoDB" id="7427399at2"/>
<gene>
    <name evidence="1" type="ORF">CDQ91_11510</name>
</gene>
<evidence type="ECO:0000313" key="2">
    <source>
        <dbReference type="Proteomes" id="UP000197097"/>
    </source>
</evidence>